<evidence type="ECO:0000313" key="1">
    <source>
        <dbReference type="EMBL" id="QAT83421.1"/>
    </source>
</evidence>
<proteinExistence type="predicted"/>
<dbReference type="RefSeq" id="WP_164933168.1">
    <property type="nucleotide sequence ID" value="NZ_CP034669.1"/>
</dbReference>
<sequence>MSPETSTAAFHPVAVKREVEAEGVLVVHGPGGVRVEGLSVAQVVQVLKGLGG</sequence>
<evidence type="ECO:0000313" key="2">
    <source>
        <dbReference type="Proteomes" id="UP000288758"/>
    </source>
</evidence>
<reference evidence="1 2" key="1">
    <citation type="submission" date="2018-12" db="EMBL/GenBank/DDBJ databases">
        <title>Complete Genome Sequence of the Corallopyronin A producing Myxobacterium Corallococcus coralloides B035.</title>
        <authorList>
            <person name="Bouhired S.M."/>
            <person name="Rupp O."/>
            <person name="Blom J."/>
            <person name="Schaeberle T.F."/>
            <person name="Kehraus S."/>
            <person name="Schiefer A."/>
            <person name="Pfarr K."/>
            <person name="Goesmann A."/>
            <person name="Hoerauf A."/>
            <person name="Koenig G.M."/>
        </authorList>
    </citation>
    <scope>NUCLEOTIDE SEQUENCE [LARGE SCALE GENOMIC DNA]</scope>
    <source>
        <strain evidence="1 2">B035</strain>
    </source>
</reference>
<accession>A0A410RNJ4</accession>
<dbReference type="Proteomes" id="UP000288758">
    <property type="component" value="Chromosome"/>
</dbReference>
<gene>
    <name evidence="1" type="ORF">EJ065_1823</name>
</gene>
<protein>
    <submittedName>
        <fullName evidence="1">Uncharacterized protein</fullName>
    </submittedName>
</protein>
<dbReference type="AlphaFoldDB" id="A0A410RNJ4"/>
<organism evidence="1 2">
    <name type="scientific">Corallococcus coralloides</name>
    <name type="common">Myxococcus coralloides</name>
    <dbReference type="NCBI Taxonomy" id="184914"/>
    <lineage>
        <taxon>Bacteria</taxon>
        <taxon>Pseudomonadati</taxon>
        <taxon>Myxococcota</taxon>
        <taxon>Myxococcia</taxon>
        <taxon>Myxococcales</taxon>
        <taxon>Cystobacterineae</taxon>
        <taxon>Myxococcaceae</taxon>
        <taxon>Corallococcus</taxon>
    </lineage>
</organism>
<dbReference type="EMBL" id="CP034669">
    <property type="protein sequence ID" value="QAT83421.1"/>
    <property type="molecule type" value="Genomic_DNA"/>
</dbReference>
<name>A0A410RNJ4_CORCK</name>